<dbReference type="AlphaFoldDB" id="A0AA38FE85"/>
<dbReference type="SUPFAM" id="SSF52402">
    <property type="entry name" value="Adenine nucleotide alpha hydrolases-like"/>
    <property type="match status" value="1"/>
</dbReference>
<dbReference type="InterPro" id="IPR014729">
    <property type="entry name" value="Rossmann-like_a/b/a_fold"/>
</dbReference>
<dbReference type="FunFam" id="3.30.200.20:FF:000268">
    <property type="entry name" value="probable receptor-like serine/threonine-protein kinase At5g57670"/>
    <property type="match status" value="1"/>
</dbReference>
<dbReference type="SUPFAM" id="SSF56112">
    <property type="entry name" value="Protein kinase-like (PK-like)"/>
    <property type="match status" value="1"/>
</dbReference>
<dbReference type="PROSITE" id="PS50011">
    <property type="entry name" value="PROTEIN_KINASE_DOM"/>
    <property type="match status" value="1"/>
</dbReference>
<dbReference type="InterPro" id="IPR006016">
    <property type="entry name" value="UspA"/>
</dbReference>
<dbReference type="GO" id="GO:0004672">
    <property type="term" value="F:protein kinase activity"/>
    <property type="evidence" value="ECO:0007669"/>
    <property type="project" value="InterPro"/>
</dbReference>
<dbReference type="Pfam" id="PF00582">
    <property type="entry name" value="Usp"/>
    <property type="match status" value="1"/>
</dbReference>
<dbReference type="CDD" id="cd00293">
    <property type="entry name" value="USP-like"/>
    <property type="match status" value="1"/>
</dbReference>
<feature type="region of interest" description="Disordered" evidence="1">
    <location>
        <begin position="223"/>
        <end position="299"/>
    </location>
</feature>
<evidence type="ECO:0000259" key="2">
    <source>
        <dbReference type="PROSITE" id="PS50011"/>
    </source>
</evidence>
<dbReference type="FunFam" id="1.10.510.10:FF:000284">
    <property type="entry name" value="Putative receptor-like serine/threonine-protein kinase"/>
    <property type="match status" value="1"/>
</dbReference>
<dbReference type="EMBL" id="JAHRHJ020000010">
    <property type="protein sequence ID" value="KAH9298512.1"/>
    <property type="molecule type" value="Genomic_DNA"/>
</dbReference>
<evidence type="ECO:0000313" key="3">
    <source>
        <dbReference type="EMBL" id="KAH9298512.1"/>
    </source>
</evidence>
<name>A0AA38FE85_TAXCH</name>
<gene>
    <name evidence="3" type="ORF">KI387_030194</name>
</gene>
<keyword evidence="4" id="KW-1185">Reference proteome</keyword>
<accession>A0AA38FE85</accession>
<dbReference type="OMA" id="DSMIVKC"/>
<dbReference type="SMART" id="SM00220">
    <property type="entry name" value="S_TKc"/>
    <property type="match status" value="1"/>
</dbReference>
<evidence type="ECO:0000313" key="4">
    <source>
        <dbReference type="Proteomes" id="UP000824469"/>
    </source>
</evidence>
<comment type="caution">
    <text evidence="3">The sequence shown here is derived from an EMBL/GenBank/DDBJ whole genome shotgun (WGS) entry which is preliminary data.</text>
</comment>
<dbReference type="Proteomes" id="UP000824469">
    <property type="component" value="Unassembled WGS sequence"/>
</dbReference>
<dbReference type="PROSITE" id="PS00108">
    <property type="entry name" value="PROTEIN_KINASE_ST"/>
    <property type="match status" value="1"/>
</dbReference>
<feature type="compositionally biased region" description="Acidic residues" evidence="1">
    <location>
        <begin position="760"/>
        <end position="771"/>
    </location>
</feature>
<dbReference type="Gene3D" id="1.10.510.10">
    <property type="entry name" value="Transferase(Phosphotransferase) domain 1"/>
    <property type="match status" value="1"/>
</dbReference>
<feature type="region of interest" description="Disordered" evidence="1">
    <location>
        <begin position="319"/>
        <end position="358"/>
    </location>
</feature>
<dbReference type="InterPro" id="IPR000719">
    <property type="entry name" value="Prot_kinase_dom"/>
</dbReference>
<feature type="compositionally biased region" description="Basic and acidic residues" evidence="1">
    <location>
        <begin position="245"/>
        <end position="262"/>
    </location>
</feature>
<protein>
    <recommendedName>
        <fullName evidence="2">Protein kinase domain-containing protein</fullName>
    </recommendedName>
</protein>
<dbReference type="InterPro" id="IPR008271">
    <property type="entry name" value="Ser/Thr_kinase_AS"/>
</dbReference>
<dbReference type="Pfam" id="PF07714">
    <property type="entry name" value="PK_Tyr_Ser-Thr"/>
    <property type="match status" value="1"/>
</dbReference>
<feature type="domain" description="Protein kinase" evidence="2">
    <location>
        <begin position="467"/>
        <end position="726"/>
    </location>
</feature>
<dbReference type="InterPro" id="IPR011009">
    <property type="entry name" value="Kinase-like_dom_sf"/>
</dbReference>
<organism evidence="3 4">
    <name type="scientific">Taxus chinensis</name>
    <name type="common">Chinese yew</name>
    <name type="synonym">Taxus wallichiana var. chinensis</name>
    <dbReference type="NCBI Taxonomy" id="29808"/>
    <lineage>
        <taxon>Eukaryota</taxon>
        <taxon>Viridiplantae</taxon>
        <taxon>Streptophyta</taxon>
        <taxon>Embryophyta</taxon>
        <taxon>Tracheophyta</taxon>
        <taxon>Spermatophyta</taxon>
        <taxon>Pinopsida</taxon>
        <taxon>Pinidae</taxon>
        <taxon>Conifers II</taxon>
        <taxon>Cupressales</taxon>
        <taxon>Taxaceae</taxon>
        <taxon>Taxus</taxon>
    </lineage>
</organism>
<reference evidence="3 4" key="1">
    <citation type="journal article" date="2021" name="Nat. Plants">
        <title>The Taxus genome provides insights into paclitaxel biosynthesis.</title>
        <authorList>
            <person name="Xiong X."/>
            <person name="Gou J."/>
            <person name="Liao Q."/>
            <person name="Li Y."/>
            <person name="Zhou Q."/>
            <person name="Bi G."/>
            <person name="Li C."/>
            <person name="Du R."/>
            <person name="Wang X."/>
            <person name="Sun T."/>
            <person name="Guo L."/>
            <person name="Liang H."/>
            <person name="Lu P."/>
            <person name="Wu Y."/>
            <person name="Zhang Z."/>
            <person name="Ro D.K."/>
            <person name="Shang Y."/>
            <person name="Huang S."/>
            <person name="Yan J."/>
        </authorList>
    </citation>
    <scope>NUCLEOTIDE SEQUENCE [LARGE SCALE GENOMIC DNA]</scope>
    <source>
        <strain evidence="3">Ta-2019</strain>
    </source>
</reference>
<dbReference type="PANTHER" id="PTHR47987:SF11">
    <property type="entry name" value="RECEPTOR-LIKE CYTOSOLIC SERINE_THREONINE-PROTEIN KINASE RBK1 ISOFORM X1"/>
    <property type="match status" value="1"/>
</dbReference>
<dbReference type="PANTHER" id="PTHR47987">
    <property type="entry name" value="OS08G0249100 PROTEIN"/>
    <property type="match status" value="1"/>
</dbReference>
<feature type="region of interest" description="Disordered" evidence="1">
    <location>
        <begin position="752"/>
        <end position="773"/>
    </location>
</feature>
<dbReference type="InterPro" id="IPR001245">
    <property type="entry name" value="Ser-Thr/Tyr_kinase_cat_dom"/>
</dbReference>
<feature type="compositionally biased region" description="Basic and acidic residues" evidence="1">
    <location>
        <begin position="277"/>
        <end position="292"/>
    </location>
</feature>
<dbReference type="Gene3D" id="3.30.200.20">
    <property type="entry name" value="Phosphorylase Kinase, domain 1"/>
    <property type="match status" value="1"/>
</dbReference>
<dbReference type="InterPro" id="IPR046958">
    <property type="entry name" value="RBK1/2/STUNTED"/>
</dbReference>
<proteinExistence type="predicted"/>
<dbReference type="GO" id="GO:0005524">
    <property type="term" value="F:ATP binding"/>
    <property type="evidence" value="ECO:0007669"/>
    <property type="project" value="InterPro"/>
</dbReference>
<dbReference type="CDD" id="cd14066">
    <property type="entry name" value="STKc_IRAK"/>
    <property type="match status" value="1"/>
</dbReference>
<sequence length="820" mass="90852">MKVDKNGRSQTLVVGVKLATASREVLTWTLMKVARPGDRVIALHVGSSSPNDSVSSGELKKTPHKQLASSLDAVIGVYETVCSLKEVGFKVKISYGPVRKVLLEETKQCGASKLILGTSKHNALVSPISLARYCVQRLPSTSSVVVVDHGKVAFEKDGVLPISIPGIMPLCKLVHKSLFIKESPPETTIFYPRDYDSSTHDRCKLDIESDHCKFAKSPVGVLNNSKHKKDVEQNNHFESQTTPSPRDHDASTQDSYRPDIQSDHGGFAVSLLGGLSDNKHKEDSQGEHHVESQTDSPESLLSSTDFFQMVESDVSHKISVGGEEARRSYEFPKQPKLSSSTIEPVSGEKPSPRSPLVHIKSSPGWPLMNRAISVDDVLSPHSHAREMSVVEWALRLPGRREQAITEATIETIYKGGEVESPNHKHSKDQIETGKKNLSLTEKLKLLCKSKTCKQFACKVLQCATSNFSTGNLIGKGGCSRVYKGILPDGKSVAVKCLNITPEAEQELLLEVEIMLMLQHKNITSLIGYCIYGQECLLVYNLIPRGNLEENLHGGKDKFVVAWKERLKVAIGVAKALDYLQDGCPRSIIHRDVKSSNILLSEDFEPHLSDFGLAKWAPTSSSCTICNDVSGTFGYLAPEYFMYGRVNEKTDVYSFGVVLLELITGKKPIHTRDPNHHESLVTWARPLLEDGSIRALVDQNLEDAYDEHEMQRMVLAAALCIRKAPRFRPRMVQILKLLQGDGDEQTNWARHRLKMSKDNNDAADDEDGENYESPDIQSHLSLAMLGVDDDTESFDSTDQSSIDLLNRIKSIEDYMGGQLSR</sequence>
<dbReference type="Gene3D" id="3.40.50.620">
    <property type="entry name" value="HUPs"/>
    <property type="match status" value="1"/>
</dbReference>
<evidence type="ECO:0000256" key="1">
    <source>
        <dbReference type="SAM" id="MobiDB-lite"/>
    </source>
</evidence>